<reference evidence="3 4" key="1">
    <citation type="submission" date="2015-11" db="EMBL/GenBank/DDBJ databases">
        <title>Expanding the genomic diversity of Burkholderia species for the development of highly accurate diagnostics.</title>
        <authorList>
            <person name="Sahl J."/>
            <person name="Keim P."/>
            <person name="Wagner D."/>
        </authorList>
    </citation>
    <scope>NUCLEOTIDE SEQUENCE [LARGE SCALE GENOMIC DNA]</scope>
    <source>
        <strain evidence="3 4">MSMB574WGS</strain>
    </source>
</reference>
<evidence type="ECO:0008006" key="5">
    <source>
        <dbReference type="Google" id="ProtNLM"/>
    </source>
</evidence>
<feature type="region of interest" description="Disordered" evidence="1">
    <location>
        <begin position="22"/>
        <end position="53"/>
    </location>
</feature>
<comment type="caution">
    <text evidence="3">The sequence shown here is derived from an EMBL/GenBank/DDBJ whole genome shotgun (WGS) entry which is preliminary data.</text>
</comment>
<evidence type="ECO:0000313" key="4">
    <source>
        <dbReference type="Proteomes" id="UP000061512"/>
    </source>
</evidence>
<dbReference type="EMBL" id="LPJX01000069">
    <property type="protein sequence ID" value="KWF57924.1"/>
    <property type="molecule type" value="Genomic_DNA"/>
</dbReference>
<evidence type="ECO:0000313" key="3">
    <source>
        <dbReference type="EMBL" id="KWF57924.1"/>
    </source>
</evidence>
<feature type="compositionally biased region" description="Low complexity" evidence="1">
    <location>
        <begin position="34"/>
        <end position="48"/>
    </location>
</feature>
<evidence type="ECO:0000256" key="1">
    <source>
        <dbReference type="SAM" id="MobiDB-lite"/>
    </source>
</evidence>
<accession>A0A132ESM3</accession>
<keyword evidence="2" id="KW-0732">Signal</keyword>
<organism evidence="3 4">
    <name type="scientific">Burkholderia pseudomultivorans</name>
    <dbReference type="NCBI Taxonomy" id="1207504"/>
    <lineage>
        <taxon>Bacteria</taxon>
        <taxon>Pseudomonadati</taxon>
        <taxon>Pseudomonadota</taxon>
        <taxon>Betaproteobacteria</taxon>
        <taxon>Burkholderiales</taxon>
        <taxon>Burkholderiaceae</taxon>
        <taxon>Burkholderia</taxon>
        <taxon>Burkholderia cepacia complex</taxon>
    </lineage>
</organism>
<gene>
    <name evidence="3" type="ORF">WT57_30290</name>
</gene>
<protein>
    <recommendedName>
        <fullName evidence="5">Lipoprotein</fullName>
    </recommendedName>
</protein>
<evidence type="ECO:0000256" key="2">
    <source>
        <dbReference type="SAM" id="SignalP"/>
    </source>
</evidence>
<feature type="signal peptide" evidence="2">
    <location>
        <begin position="1"/>
        <end position="18"/>
    </location>
</feature>
<dbReference type="PROSITE" id="PS51257">
    <property type="entry name" value="PROKAR_LIPOPROTEIN"/>
    <property type="match status" value="1"/>
</dbReference>
<dbReference type="RefSeq" id="WP_060251305.1">
    <property type="nucleotide sequence ID" value="NZ_LPJO01000019.1"/>
</dbReference>
<feature type="chain" id="PRO_5007799525" description="Lipoprotein" evidence="2">
    <location>
        <begin position="19"/>
        <end position="79"/>
    </location>
</feature>
<proteinExistence type="predicted"/>
<dbReference type="Proteomes" id="UP000061512">
    <property type="component" value="Unassembled WGS sequence"/>
</dbReference>
<sequence>MPRFLIAPLAAVCCVVLAACQSTPERSSPPPSPETASAAVPASSPPARIRGVGTAPSLAGQSYWSVRHCTLDGTVKVCN</sequence>
<dbReference type="AlphaFoldDB" id="A0A132ESM3"/>
<name>A0A132ESM3_9BURK</name>